<protein>
    <submittedName>
        <fullName evidence="5">(Butirosin acyl-carrier protein)--L-glutamate ligase</fullName>
    </submittedName>
</protein>
<dbReference type="GO" id="GO:0046872">
    <property type="term" value="F:metal ion binding"/>
    <property type="evidence" value="ECO:0007669"/>
    <property type="project" value="InterPro"/>
</dbReference>
<evidence type="ECO:0000256" key="1">
    <source>
        <dbReference type="ARBA" id="ARBA00022741"/>
    </source>
</evidence>
<dbReference type="InterPro" id="IPR040754">
    <property type="entry name" value="PreAtp-grasp"/>
</dbReference>
<name>A0A1E3L5Q3_9BACL</name>
<dbReference type="STRING" id="1886670.PTI45_01502"/>
<dbReference type="Proteomes" id="UP000094578">
    <property type="component" value="Unassembled WGS sequence"/>
</dbReference>
<evidence type="ECO:0000256" key="2">
    <source>
        <dbReference type="ARBA" id="ARBA00022840"/>
    </source>
</evidence>
<keyword evidence="5" id="KW-0436">Ligase</keyword>
<reference evidence="5 6" key="1">
    <citation type="submission" date="2016-08" db="EMBL/GenBank/DDBJ databases">
        <title>Genome sequencing of Paenibacillus sp. TI45-13ar, isolated from Korean traditional nuruk.</title>
        <authorList>
            <person name="Kim S.-J."/>
        </authorList>
    </citation>
    <scope>NUCLEOTIDE SEQUENCE [LARGE SCALE GENOMIC DNA]</scope>
    <source>
        <strain evidence="5 6">TI45-13ar</strain>
    </source>
</reference>
<evidence type="ECO:0000259" key="4">
    <source>
        <dbReference type="PROSITE" id="PS50975"/>
    </source>
</evidence>
<keyword evidence="2 3" id="KW-0067">ATP-binding</keyword>
<dbReference type="GO" id="GO:0016874">
    <property type="term" value="F:ligase activity"/>
    <property type="evidence" value="ECO:0007669"/>
    <property type="project" value="UniProtKB-KW"/>
</dbReference>
<dbReference type="PATRIC" id="fig|1886670.3.peg.1530"/>
<evidence type="ECO:0000313" key="6">
    <source>
        <dbReference type="Proteomes" id="UP000094578"/>
    </source>
</evidence>
<comment type="caution">
    <text evidence="5">The sequence shown here is derived from an EMBL/GenBank/DDBJ whole genome shotgun (WGS) entry which is preliminary data.</text>
</comment>
<evidence type="ECO:0000313" key="5">
    <source>
        <dbReference type="EMBL" id="ODP28993.1"/>
    </source>
</evidence>
<dbReference type="PROSITE" id="PS50975">
    <property type="entry name" value="ATP_GRASP"/>
    <property type="match status" value="1"/>
</dbReference>
<dbReference type="EMBL" id="MDER01000032">
    <property type="protein sequence ID" value="ODP28993.1"/>
    <property type="molecule type" value="Genomic_DNA"/>
</dbReference>
<dbReference type="Pfam" id="PF02222">
    <property type="entry name" value="ATP-grasp"/>
    <property type="match status" value="1"/>
</dbReference>
<dbReference type="GO" id="GO:0005524">
    <property type="term" value="F:ATP binding"/>
    <property type="evidence" value="ECO:0007669"/>
    <property type="project" value="UniProtKB-UniRule"/>
</dbReference>
<keyword evidence="1 3" id="KW-0547">Nucleotide-binding</keyword>
<sequence>MRQQLSLMDALTDHRDQGRFIWIFNIGAESVWHNISKGVSDPQEQEVVNRIEEMNLLLCRKQDIMILRKQPDPDYLDMLENLGFELPRIEIPQGESDDPFVSISQLILQDEALLERLQMYGVQGRALYGATYLVPYAVTQWEEEIAHTCEVPYIGAPSEICKMVNDKIFSRQAAIELGFPVSSGTVCSTVEEIRRECLAIGTADAEAQIIIKEPYGASGKGLYLLQGTQKLDATLSVMSRFARKQNNPDQAWLVERWHKKQMDLNYQIYIHPDGDVEVFSLKRQVVDGTVYIGSYMPSGVTEEIRQQSRQYAMELGHYLYEKQYRGIASIDAFIDESGELIPVIEINGRFTLSTYISLLPQMFGLRIFRSRYFRHITKERLTYQTLCQKLEQHNLLYTSAHPFGVWVYTAGTLSASKTTNGYNNRIFAIVIADSTEEAQRLEEQLERVIAEL</sequence>
<accession>A0A1E3L5Q3</accession>
<organism evidence="5 6">
    <name type="scientific">Paenibacillus nuruki</name>
    <dbReference type="NCBI Taxonomy" id="1886670"/>
    <lineage>
        <taxon>Bacteria</taxon>
        <taxon>Bacillati</taxon>
        <taxon>Bacillota</taxon>
        <taxon>Bacilli</taxon>
        <taxon>Bacillales</taxon>
        <taxon>Paenibacillaceae</taxon>
        <taxon>Paenibacillus</taxon>
    </lineage>
</organism>
<dbReference type="AlphaFoldDB" id="A0A1E3L5Q3"/>
<dbReference type="SUPFAM" id="SSF56059">
    <property type="entry name" value="Glutathione synthetase ATP-binding domain-like"/>
    <property type="match status" value="1"/>
</dbReference>
<gene>
    <name evidence="5" type="ORF">PTI45_01502</name>
</gene>
<feature type="domain" description="ATP-grasp" evidence="4">
    <location>
        <begin position="171"/>
        <end position="376"/>
    </location>
</feature>
<dbReference type="Gene3D" id="3.30.470.20">
    <property type="entry name" value="ATP-grasp fold, B domain"/>
    <property type="match status" value="1"/>
</dbReference>
<keyword evidence="6" id="KW-1185">Reference proteome</keyword>
<proteinExistence type="predicted"/>
<dbReference type="InterPro" id="IPR003135">
    <property type="entry name" value="ATP-grasp_carboxylate-amine"/>
</dbReference>
<dbReference type="InterPro" id="IPR011761">
    <property type="entry name" value="ATP-grasp"/>
</dbReference>
<evidence type="ECO:0000256" key="3">
    <source>
        <dbReference type="PROSITE-ProRule" id="PRU00409"/>
    </source>
</evidence>
<dbReference type="RefSeq" id="WP_069326942.1">
    <property type="nucleotide sequence ID" value="NZ_MDER01000032.1"/>
</dbReference>
<dbReference type="Pfam" id="PF18604">
    <property type="entry name" value="PreAtp-grasp"/>
    <property type="match status" value="1"/>
</dbReference>